<proteinExistence type="predicted"/>
<dbReference type="AlphaFoldDB" id="A0A7M3MIV4"/>
<dbReference type="Proteomes" id="UP000448292">
    <property type="component" value="Unassembled WGS sequence"/>
</dbReference>
<comment type="caution">
    <text evidence="2">The sequence shown here is derived from an EMBL/GenBank/DDBJ whole genome shotgun (WGS) entry which is preliminary data.</text>
</comment>
<protein>
    <submittedName>
        <fullName evidence="2">Uncharacterized protein</fullName>
    </submittedName>
</protein>
<reference evidence="2 3" key="1">
    <citation type="submission" date="2018-06" db="EMBL/GenBank/DDBJ databases">
        <title>Complete genome of Desulfovibrio indonesiensis P37SLT.</title>
        <authorList>
            <person name="Crispim J.S."/>
            <person name="Vidigal P.M.P."/>
            <person name="Silva L.C.F."/>
            <person name="Laguardia C.N."/>
            <person name="Araujo L.C."/>
            <person name="Dias R.S."/>
            <person name="Sousa M.P."/>
            <person name="Paula S.O."/>
            <person name="Silva C."/>
        </authorList>
    </citation>
    <scope>NUCLEOTIDE SEQUENCE [LARGE SCALE GENOMIC DNA]</scope>
    <source>
        <strain evidence="2 3">P37SLT</strain>
    </source>
</reference>
<organism evidence="2 3">
    <name type="scientific">Oceanidesulfovibrio indonesiensis</name>
    <dbReference type="NCBI Taxonomy" id="54767"/>
    <lineage>
        <taxon>Bacteria</taxon>
        <taxon>Pseudomonadati</taxon>
        <taxon>Thermodesulfobacteriota</taxon>
        <taxon>Desulfovibrionia</taxon>
        <taxon>Desulfovibrionales</taxon>
        <taxon>Desulfovibrionaceae</taxon>
        <taxon>Oceanidesulfovibrio</taxon>
    </lineage>
</organism>
<feature type="region of interest" description="Disordered" evidence="1">
    <location>
        <begin position="63"/>
        <end position="105"/>
    </location>
</feature>
<evidence type="ECO:0000313" key="3">
    <source>
        <dbReference type="Proteomes" id="UP000448292"/>
    </source>
</evidence>
<dbReference type="RefSeq" id="WP_144301688.1">
    <property type="nucleotide sequence ID" value="NZ_QMIE01000002.1"/>
</dbReference>
<keyword evidence="3" id="KW-1185">Reference proteome</keyword>
<accession>A0A7M3MIV4</accession>
<evidence type="ECO:0000313" key="2">
    <source>
        <dbReference type="EMBL" id="TVM19330.1"/>
    </source>
</evidence>
<dbReference type="OrthoDB" id="5461374at2"/>
<evidence type="ECO:0000256" key="1">
    <source>
        <dbReference type="SAM" id="MobiDB-lite"/>
    </source>
</evidence>
<sequence>MGIFKEEKDFKRVIFNVDSVLAERLESAKERSRNMGRKLDVDTAVDKALEKFLKKAEKKLDELEEEQEKKKAKRTKISGGAAAPSQDDSELEGEGQPADAERPVW</sequence>
<dbReference type="EMBL" id="QMIE01000002">
    <property type="protein sequence ID" value="TVM19330.1"/>
    <property type="molecule type" value="Genomic_DNA"/>
</dbReference>
<name>A0A7M3MIV4_9BACT</name>
<gene>
    <name evidence="2" type="ORF">DPQ33_02935</name>
</gene>